<feature type="domain" description="EamA" evidence="2">
    <location>
        <begin position="153"/>
        <end position="289"/>
    </location>
</feature>
<dbReference type="EMBL" id="FODS01000016">
    <property type="protein sequence ID" value="SEO93105.1"/>
    <property type="molecule type" value="Genomic_DNA"/>
</dbReference>
<gene>
    <name evidence="3" type="ORF">SAMN04490248_11674</name>
</gene>
<feature type="transmembrane region" description="Helical" evidence="1">
    <location>
        <begin position="245"/>
        <end position="267"/>
    </location>
</feature>
<feature type="transmembrane region" description="Helical" evidence="1">
    <location>
        <begin position="217"/>
        <end position="239"/>
    </location>
</feature>
<feature type="transmembrane region" description="Helical" evidence="1">
    <location>
        <begin position="31"/>
        <end position="51"/>
    </location>
</feature>
<evidence type="ECO:0000256" key="1">
    <source>
        <dbReference type="SAM" id="Phobius"/>
    </source>
</evidence>
<dbReference type="STRING" id="569882.SAMN04490248_11674"/>
<feature type="transmembrane region" description="Helical" evidence="1">
    <location>
        <begin position="183"/>
        <end position="205"/>
    </location>
</feature>
<feature type="transmembrane region" description="Helical" evidence="1">
    <location>
        <begin position="63"/>
        <end position="85"/>
    </location>
</feature>
<feature type="transmembrane region" description="Helical" evidence="1">
    <location>
        <begin position="118"/>
        <end position="140"/>
    </location>
</feature>
<name>A0A1H8TQG0_9RHOB</name>
<keyword evidence="1" id="KW-1133">Transmembrane helix</keyword>
<feature type="transmembrane region" description="Helical" evidence="1">
    <location>
        <begin position="274"/>
        <end position="291"/>
    </location>
</feature>
<sequence>MAVAAAGFQTVRFLLQRQLSQVRLTATGATFARFVYSAPAAAALTAVYLWAQGAALPALNAGFWAYGAVGGAGQVAATICTVMLFGRRNFAVGMTLIKTEVLLTALVGIVLLGEVISAAGLGAILLGLAGVLVLSAPAAAPGRWRLLSPSAGLGLAAGALFGVSAVCYRAASLELGGTDPFLSAGVTLAAVTLMQMIGMAVWMAWREPGEAARVLAAWRSAGWIGLTSMAGSFCWFTAFTLQTAAYVKAVGQVELIFGLIVSVLLLCERITARELIGMALLSLSILALIMLT</sequence>
<dbReference type="InterPro" id="IPR037185">
    <property type="entry name" value="EmrE-like"/>
</dbReference>
<reference evidence="3 4" key="1">
    <citation type="submission" date="2016-10" db="EMBL/GenBank/DDBJ databases">
        <authorList>
            <person name="de Groot N.N."/>
        </authorList>
    </citation>
    <scope>NUCLEOTIDE SEQUENCE [LARGE SCALE GENOMIC DNA]</scope>
    <source>
        <strain evidence="3 4">DSM 27842</strain>
    </source>
</reference>
<evidence type="ECO:0000259" key="2">
    <source>
        <dbReference type="Pfam" id="PF00892"/>
    </source>
</evidence>
<feature type="transmembrane region" description="Helical" evidence="1">
    <location>
        <begin position="152"/>
        <end position="171"/>
    </location>
</feature>
<dbReference type="InterPro" id="IPR000620">
    <property type="entry name" value="EamA_dom"/>
</dbReference>
<accession>A0A1H8TQG0</accession>
<keyword evidence="1" id="KW-0812">Transmembrane</keyword>
<keyword evidence="1" id="KW-0472">Membrane</keyword>
<protein>
    <submittedName>
        <fullName evidence="3">EamA-like transporter family protein</fullName>
    </submittedName>
</protein>
<dbReference type="SUPFAM" id="SSF103481">
    <property type="entry name" value="Multidrug resistance efflux transporter EmrE"/>
    <property type="match status" value="2"/>
</dbReference>
<evidence type="ECO:0000313" key="3">
    <source>
        <dbReference type="EMBL" id="SEO93105.1"/>
    </source>
</evidence>
<dbReference type="AlphaFoldDB" id="A0A1H8TQG0"/>
<keyword evidence="4" id="KW-1185">Reference proteome</keyword>
<evidence type="ECO:0000313" key="4">
    <source>
        <dbReference type="Proteomes" id="UP000198893"/>
    </source>
</evidence>
<feature type="transmembrane region" description="Helical" evidence="1">
    <location>
        <begin position="92"/>
        <end position="112"/>
    </location>
</feature>
<dbReference type="GO" id="GO:0016020">
    <property type="term" value="C:membrane"/>
    <property type="evidence" value="ECO:0007669"/>
    <property type="project" value="InterPro"/>
</dbReference>
<dbReference type="Proteomes" id="UP000198893">
    <property type="component" value="Unassembled WGS sequence"/>
</dbReference>
<proteinExistence type="predicted"/>
<organism evidence="3 4">
    <name type="scientific">Salinihabitans flavidus</name>
    <dbReference type="NCBI Taxonomy" id="569882"/>
    <lineage>
        <taxon>Bacteria</taxon>
        <taxon>Pseudomonadati</taxon>
        <taxon>Pseudomonadota</taxon>
        <taxon>Alphaproteobacteria</taxon>
        <taxon>Rhodobacterales</taxon>
        <taxon>Roseobacteraceae</taxon>
        <taxon>Salinihabitans</taxon>
    </lineage>
</organism>
<dbReference type="Pfam" id="PF00892">
    <property type="entry name" value="EamA"/>
    <property type="match status" value="1"/>
</dbReference>